<feature type="transmembrane region" description="Helical" evidence="1">
    <location>
        <begin position="118"/>
        <end position="143"/>
    </location>
</feature>
<evidence type="ECO:0000313" key="2">
    <source>
        <dbReference type="EMBL" id="GID46638.1"/>
    </source>
</evidence>
<dbReference type="RefSeq" id="WP_204296911.1">
    <property type="nucleotide sequence ID" value="NZ_BAAAGQ010000006.1"/>
</dbReference>
<proteinExistence type="predicted"/>
<feature type="transmembrane region" description="Helical" evidence="1">
    <location>
        <begin position="12"/>
        <end position="35"/>
    </location>
</feature>
<dbReference type="EMBL" id="BOMF01000076">
    <property type="protein sequence ID" value="GID46638.1"/>
    <property type="molecule type" value="Genomic_DNA"/>
</dbReference>
<reference evidence="2" key="1">
    <citation type="submission" date="2021-01" db="EMBL/GenBank/DDBJ databases">
        <title>Whole genome shotgun sequence of Actinoplanes capillaceus NBRC 16408.</title>
        <authorList>
            <person name="Komaki H."/>
            <person name="Tamura T."/>
        </authorList>
    </citation>
    <scope>NUCLEOTIDE SEQUENCE [LARGE SCALE GENOMIC DNA]</scope>
    <source>
        <strain evidence="2">NBRC 16408</strain>
    </source>
</reference>
<dbReference type="InterPro" id="IPR016024">
    <property type="entry name" value="ARM-type_fold"/>
</dbReference>
<dbReference type="InterPro" id="IPR011989">
    <property type="entry name" value="ARM-like"/>
</dbReference>
<keyword evidence="1" id="KW-0812">Transmembrane</keyword>
<evidence type="ECO:0008006" key="3">
    <source>
        <dbReference type="Google" id="ProtNLM"/>
    </source>
</evidence>
<feature type="transmembrane region" description="Helical" evidence="1">
    <location>
        <begin position="47"/>
        <end position="73"/>
    </location>
</feature>
<protein>
    <recommendedName>
        <fullName evidence="3">HEAT repeat-containing protein</fullName>
    </recommendedName>
</protein>
<accession>A0ABQ3WK66</accession>
<feature type="transmembrane region" description="Helical" evidence="1">
    <location>
        <begin position="94"/>
        <end position="112"/>
    </location>
</feature>
<keyword evidence="1" id="KW-0472">Membrane</keyword>
<sequence>MRSKLRHLDSTTLIAWFILGGIGVAIGVGIVQGSIELVRATLDAPLLVAGCIVVTVVAYLGLSAFARGAVRAAERFTAPRRAKPPGNPRRSERLFLSLGVLLFGGGGAFTVFDGFRHGLGGVVSIFMGGLAIWLGYLCLAALFTGGNGSPLPAVAVAQSPGLPVVRTGLESTRHLLNELTLLYGSAAQAALRRLSASPAILDKLFRHARQGNLTEQLRLFTAAAILPEAPALARALASTDRNGDVREKAVLAMGRRPVPEFVPFLVERAVDVVEPVRAAALEVLRELIAAKPYACRELLVRAAARVERRDHATPVQGLVAAVVRRSQ</sequence>
<keyword evidence="1" id="KW-1133">Transmembrane helix</keyword>
<name>A0ABQ3WK66_9ACTN</name>
<dbReference type="Gene3D" id="1.25.10.10">
    <property type="entry name" value="Leucine-rich Repeat Variant"/>
    <property type="match status" value="1"/>
</dbReference>
<comment type="caution">
    <text evidence="2">The sequence shown here is derived from an EMBL/GenBank/DDBJ whole genome shotgun (WGS) entry which is preliminary data.</text>
</comment>
<dbReference type="SUPFAM" id="SSF48371">
    <property type="entry name" value="ARM repeat"/>
    <property type="match status" value="1"/>
</dbReference>
<evidence type="ECO:0000256" key="1">
    <source>
        <dbReference type="SAM" id="Phobius"/>
    </source>
</evidence>
<organism evidence="2">
    <name type="scientific">Actinoplanes campanulatus</name>
    <dbReference type="NCBI Taxonomy" id="113559"/>
    <lineage>
        <taxon>Bacteria</taxon>
        <taxon>Bacillati</taxon>
        <taxon>Actinomycetota</taxon>
        <taxon>Actinomycetes</taxon>
        <taxon>Micromonosporales</taxon>
        <taxon>Micromonosporaceae</taxon>
        <taxon>Actinoplanes</taxon>
    </lineage>
</organism>
<gene>
    <name evidence="2" type="ORF">Aca07nite_39130</name>
</gene>